<feature type="compositionally biased region" description="Polar residues" evidence="1">
    <location>
        <begin position="147"/>
        <end position="158"/>
    </location>
</feature>
<dbReference type="EMBL" id="QWIS01000037">
    <property type="protein sequence ID" value="RMZ13215.1"/>
    <property type="molecule type" value="Genomic_DNA"/>
</dbReference>
<evidence type="ECO:0000256" key="1">
    <source>
        <dbReference type="SAM" id="MobiDB-lite"/>
    </source>
</evidence>
<dbReference type="Gene3D" id="3.40.50.300">
    <property type="entry name" value="P-loop containing nucleotide triphosphate hydrolases"/>
    <property type="match status" value="1"/>
</dbReference>
<name>A0A3M7HJJ5_HORWE</name>
<protein>
    <recommendedName>
        <fullName evidence="4">Sulfotransferase domain-containing protein</fullName>
    </recommendedName>
</protein>
<evidence type="ECO:0008006" key="4">
    <source>
        <dbReference type="Google" id="ProtNLM"/>
    </source>
</evidence>
<reference evidence="2 3" key="1">
    <citation type="journal article" date="2018" name="BMC Genomics">
        <title>Genomic evidence for intraspecific hybridization in a clonal and extremely halotolerant yeast.</title>
        <authorList>
            <person name="Gostincar C."/>
            <person name="Stajich J.E."/>
            <person name="Zupancic J."/>
            <person name="Zalar P."/>
            <person name="Gunde-Cimerman N."/>
        </authorList>
    </citation>
    <scope>NUCLEOTIDE SEQUENCE [LARGE SCALE GENOMIC DNA]</scope>
    <source>
        <strain evidence="2 3">EXF-562</strain>
    </source>
</reference>
<comment type="caution">
    <text evidence="2">The sequence shown here is derived from an EMBL/GenBank/DDBJ whole genome shotgun (WGS) entry which is preliminary data.</text>
</comment>
<dbReference type="PANTHER" id="PTHR48312:SF1">
    <property type="entry name" value="SULFOTRANSFERASE"/>
    <property type="match status" value="1"/>
</dbReference>
<feature type="region of interest" description="Disordered" evidence="1">
    <location>
        <begin position="134"/>
        <end position="158"/>
    </location>
</feature>
<evidence type="ECO:0000313" key="3">
    <source>
        <dbReference type="Proteomes" id="UP000280598"/>
    </source>
</evidence>
<accession>A0A3M7HJJ5</accession>
<dbReference type="VEuPathDB" id="FungiDB:BTJ68_06579"/>
<dbReference type="PANTHER" id="PTHR48312">
    <property type="match status" value="1"/>
</dbReference>
<dbReference type="Proteomes" id="UP000280598">
    <property type="component" value="Unassembled WGS sequence"/>
</dbReference>
<dbReference type="AlphaFoldDB" id="A0A3M7HJJ5"/>
<dbReference type="InterPro" id="IPR027417">
    <property type="entry name" value="P-loop_NTPase"/>
</dbReference>
<organism evidence="2 3">
    <name type="scientific">Hortaea werneckii</name>
    <name type="common">Black yeast</name>
    <name type="synonym">Cladosporium werneckii</name>
    <dbReference type="NCBI Taxonomy" id="91943"/>
    <lineage>
        <taxon>Eukaryota</taxon>
        <taxon>Fungi</taxon>
        <taxon>Dikarya</taxon>
        <taxon>Ascomycota</taxon>
        <taxon>Pezizomycotina</taxon>
        <taxon>Dothideomycetes</taxon>
        <taxon>Dothideomycetidae</taxon>
        <taxon>Mycosphaerellales</taxon>
        <taxon>Teratosphaeriaceae</taxon>
        <taxon>Hortaea</taxon>
    </lineage>
</organism>
<evidence type="ECO:0000313" key="2">
    <source>
        <dbReference type="EMBL" id="RMZ13215.1"/>
    </source>
</evidence>
<dbReference type="SUPFAM" id="SSF52540">
    <property type="entry name" value="P-loop containing nucleoside triphosphate hydrolases"/>
    <property type="match status" value="1"/>
</dbReference>
<proteinExistence type="predicted"/>
<sequence>MASNNPIPNPRRIFIFDNPRTCSHLFSKLFANHPELELLYHPFLPAALYGPERYQQKTKHCAAADEVQRKWGTSEEFREWNVVTYESANRKLVKEIEAAERQRLRLKPSWDKSIFCSEHLNALMKHDWMLSHLRSPARNPSTPNPPGTASSTNETTLTNPTYIPETLLATLTPILLIRHPALSIPSSWRTESKIKNLSIEDEDFYLLTTYRWSRDLLTYLHHQSTASSTPSTSWRKPIIIDAYDVVHRTGAVTGKLCGELGLDPAGVQECWRKLPREEWPGHSVVVAYTRDLLGSGGVERGVGKPLEENFDIEVETEKWKGEFGEEVGRKLRERVEAEMADYEYLLSFKMEV</sequence>
<gene>
    <name evidence="2" type="ORF">D0860_02661</name>
</gene>